<evidence type="ECO:0000313" key="3">
    <source>
        <dbReference type="Proteomes" id="UP000579812"/>
    </source>
</evidence>
<dbReference type="PANTHER" id="PTHR19143:SF225">
    <property type="entry name" value="MICROFIBRIL-ASSOCIATED GLYCOPROTEIN 4"/>
    <property type="match status" value="1"/>
</dbReference>
<evidence type="ECO:0000259" key="1">
    <source>
        <dbReference type="PROSITE" id="PS51406"/>
    </source>
</evidence>
<dbReference type="InterPro" id="IPR014716">
    <property type="entry name" value="Fibrinogen_a/b/g_C_1"/>
</dbReference>
<dbReference type="EMBL" id="JAAMOB010000014">
    <property type="protein sequence ID" value="KAF4104601.1"/>
    <property type="molecule type" value="Genomic_DNA"/>
</dbReference>
<dbReference type="CDD" id="cd00087">
    <property type="entry name" value="FReD"/>
    <property type="match status" value="1"/>
</dbReference>
<protein>
    <recommendedName>
        <fullName evidence="1">Fibrinogen C-terminal domain-containing protein</fullName>
    </recommendedName>
</protein>
<sequence length="298" mass="33749">MLTSLTRSGTVELGVGRPPWTQRERELLRPLPPPEEGQILSIYGASDPLSWTSEAMITNMIVLLCLSALFPVLMGTEPNPDCFPATDCSDVNAEKSGVYTITLKDGAVQVYCDVVSGEQNDQGHWTVILRRMDGEVNFFRPWESYKKGFGNKELSCIEFIHQLTRRYKYKLRVDLEDFQGKKAYALYESFSVDSEADGYKLHVSGFVDGGAGDSLSPHNGAKFSTFDKDQDLSDDRNCAKQYYLGGFWYSACYATNPTGLYLWAKDHDGSFNIGATWYHWKKSWRSLKSITMKIRRVM</sequence>
<reference evidence="2 3" key="1">
    <citation type="submission" date="2020-04" db="EMBL/GenBank/DDBJ databases">
        <title>Chromosome-level genome assembly of a cyprinid fish Onychostoma macrolepis by integration of Nanopore Sequencing, Bionano and Hi-C technology.</title>
        <authorList>
            <person name="Wang D."/>
        </authorList>
    </citation>
    <scope>NUCLEOTIDE SEQUENCE [LARGE SCALE GENOMIC DNA]</scope>
    <source>
        <strain evidence="2">SWU-2019</strain>
        <tissue evidence="2">Muscle</tissue>
    </source>
</reference>
<comment type="caution">
    <text evidence="2">The sequence shown here is derived from an EMBL/GenBank/DDBJ whole genome shotgun (WGS) entry which is preliminary data.</text>
</comment>
<dbReference type="GO" id="GO:0005615">
    <property type="term" value="C:extracellular space"/>
    <property type="evidence" value="ECO:0007669"/>
    <property type="project" value="TreeGrafter"/>
</dbReference>
<dbReference type="PROSITE" id="PS51406">
    <property type="entry name" value="FIBRINOGEN_C_2"/>
    <property type="match status" value="1"/>
</dbReference>
<dbReference type="SMART" id="SM00186">
    <property type="entry name" value="FBG"/>
    <property type="match status" value="1"/>
</dbReference>
<gene>
    <name evidence="2" type="ORF">G5714_013932</name>
</gene>
<evidence type="ECO:0000313" key="2">
    <source>
        <dbReference type="EMBL" id="KAF4104601.1"/>
    </source>
</evidence>
<keyword evidence="3" id="KW-1185">Reference proteome</keyword>
<organism evidence="2 3">
    <name type="scientific">Onychostoma macrolepis</name>
    <dbReference type="NCBI Taxonomy" id="369639"/>
    <lineage>
        <taxon>Eukaryota</taxon>
        <taxon>Metazoa</taxon>
        <taxon>Chordata</taxon>
        <taxon>Craniata</taxon>
        <taxon>Vertebrata</taxon>
        <taxon>Euteleostomi</taxon>
        <taxon>Actinopterygii</taxon>
        <taxon>Neopterygii</taxon>
        <taxon>Teleostei</taxon>
        <taxon>Ostariophysi</taxon>
        <taxon>Cypriniformes</taxon>
        <taxon>Cyprinidae</taxon>
        <taxon>Acrossocheilinae</taxon>
        <taxon>Onychostoma</taxon>
    </lineage>
</organism>
<dbReference type="GO" id="GO:0048251">
    <property type="term" value="P:elastic fiber assembly"/>
    <property type="evidence" value="ECO:0007669"/>
    <property type="project" value="TreeGrafter"/>
</dbReference>
<dbReference type="InterPro" id="IPR036056">
    <property type="entry name" value="Fibrinogen-like_C"/>
</dbReference>
<dbReference type="PANTHER" id="PTHR19143">
    <property type="entry name" value="FIBRINOGEN/TENASCIN/ANGIOPOEITIN"/>
    <property type="match status" value="1"/>
</dbReference>
<dbReference type="AlphaFoldDB" id="A0A7J6CBZ2"/>
<dbReference type="Pfam" id="PF00147">
    <property type="entry name" value="Fibrinogen_C"/>
    <property type="match status" value="1"/>
</dbReference>
<dbReference type="Proteomes" id="UP000579812">
    <property type="component" value="Unassembled WGS sequence"/>
</dbReference>
<dbReference type="InterPro" id="IPR050373">
    <property type="entry name" value="Fibrinogen_C-term_domain"/>
</dbReference>
<dbReference type="InterPro" id="IPR002181">
    <property type="entry name" value="Fibrinogen_a/b/g_C_dom"/>
</dbReference>
<accession>A0A7J6CBZ2</accession>
<dbReference type="SUPFAM" id="SSF56496">
    <property type="entry name" value="Fibrinogen C-terminal domain-like"/>
    <property type="match status" value="1"/>
</dbReference>
<proteinExistence type="predicted"/>
<feature type="domain" description="Fibrinogen C-terminal" evidence="1">
    <location>
        <begin position="79"/>
        <end position="298"/>
    </location>
</feature>
<name>A0A7J6CBZ2_9TELE</name>
<dbReference type="Gene3D" id="3.90.215.10">
    <property type="entry name" value="Gamma Fibrinogen, chain A, domain 1"/>
    <property type="match status" value="1"/>
</dbReference>